<name>A0A850PJ90_9PROT</name>
<gene>
    <name evidence="1" type="ORF">HUK82_12365</name>
</gene>
<dbReference type="Proteomes" id="UP000585665">
    <property type="component" value="Unassembled WGS sequence"/>
</dbReference>
<comment type="caution">
    <text evidence="1">The sequence shown here is derived from an EMBL/GenBank/DDBJ whole genome shotgun (WGS) entry which is preliminary data.</text>
</comment>
<accession>A0A850PJ90</accession>
<keyword evidence="2" id="KW-1185">Reference proteome</keyword>
<evidence type="ECO:0000313" key="1">
    <source>
        <dbReference type="EMBL" id="NVN41351.1"/>
    </source>
</evidence>
<evidence type="ECO:0000313" key="2">
    <source>
        <dbReference type="Proteomes" id="UP000585665"/>
    </source>
</evidence>
<sequence length="148" mass="15563">MPPDRVPLDLIDPASLATRDAQGDTALIVLESGTPAHAVVHDADWAHVVRLSALSRSLAGVPHGAACVCCAGPGVLGATLMRLFQDRARGTVPFFRTAALVAPERDHATLRTAMMADPFAMAYYQLADARPSPRASAGRSAMMLPTCT</sequence>
<proteinExistence type="predicted"/>
<dbReference type="EMBL" id="JABXXR010000116">
    <property type="protein sequence ID" value="NVN41351.1"/>
    <property type="molecule type" value="Genomic_DNA"/>
</dbReference>
<dbReference type="RefSeq" id="WP_176614254.1">
    <property type="nucleotide sequence ID" value="NZ_JABXXR010000116.1"/>
</dbReference>
<dbReference type="AlphaFoldDB" id="A0A850PJ90"/>
<reference evidence="1 2" key="1">
    <citation type="submission" date="2020-06" db="EMBL/GenBank/DDBJ databases">
        <title>Description of novel acetic acid bacteria.</title>
        <authorList>
            <person name="Sombolestani A."/>
        </authorList>
    </citation>
    <scope>NUCLEOTIDE SEQUENCE [LARGE SCALE GENOMIC DNA]</scope>
    <source>
        <strain evidence="1 2">LMG 27010</strain>
    </source>
</reference>
<organism evidence="1 2">
    <name type="scientific">Ameyamaea chiangmaiensis</name>
    <dbReference type="NCBI Taxonomy" id="442969"/>
    <lineage>
        <taxon>Bacteria</taxon>
        <taxon>Pseudomonadati</taxon>
        <taxon>Pseudomonadota</taxon>
        <taxon>Alphaproteobacteria</taxon>
        <taxon>Acetobacterales</taxon>
        <taxon>Acetobacteraceae</taxon>
        <taxon>Ameyamaea</taxon>
    </lineage>
</organism>
<protein>
    <submittedName>
        <fullName evidence="1">Uncharacterized protein</fullName>
    </submittedName>
</protein>